<evidence type="ECO:0000313" key="2">
    <source>
        <dbReference type="Proteomes" id="UP001157327"/>
    </source>
</evidence>
<evidence type="ECO:0000313" key="1">
    <source>
        <dbReference type="EMBL" id="UDL13958.1"/>
    </source>
</evidence>
<dbReference type="RefSeq" id="YP_010805611.1">
    <property type="nucleotide sequence ID" value="NC_077157.1"/>
</dbReference>
<organism evidence="1 2">
    <name type="scientific">Xiangshan Nyami-like virus</name>
    <dbReference type="NCBI Taxonomy" id="2886229"/>
    <lineage>
        <taxon>Viruses</taxon>
        <taxon>Riboviria</taxon>
        <taxon>Orthornavirae</taxon>
        <taxon>Negarnaviricota</taxon>
        <taxon>Haploviricotina</taxon>
        <taxon>Monjiviricetes</taxon>
        <taxon>Mononegavirales</taxon>
        <taxon>Nyamiviridae</taxon>
        <taxon>Formivirus</taxon>
        <taxon>Formivirus pollinis</taxon>
    </lineage>
</organism>
<name>A0A8K1YQM8_9MONO</name>
<accession>A0A8K1YQM8</accession>
<protein>
    <submittedName>
        <fullName evidence="1">Uncharacterized protein</fullName>
    </submittedName>
</protein>
<proteinExistence type="predicted"/>
<sequence>MKFEYLIHYEIQVESSKGDKHYPFIVKVGTTKKRDNPHPVFSQVEYTLLDTADKRFLVLCPHNRQLEALQFYDITIPSIIKIDLIEATGAAKWELTGSKNLYYIREGLQPEERIIKPDYINWLRNYGSQPSAPLVSSWGGDEMYNMSTTADSGMPHADAAADEHLACALRNIQVSGPG</sequence>
<dbReference type="EMBL" id="OK491485">
    <property type="protein sequence ID" value="UDL13958.1"/>
    <property type="molecule type" value="Viral_cRNA"/>
</dbReference>
<keyword evidence="2" id="KW-1185">Reference proteome</keyword>
<reference evidence="1 2" key="1">
    <citation type="submission" date="2021-09" db="EMBL/GenBank/DDBJ databases">
        <authorList>
            <person name="Li N.N."/>
        </authorList>
    </citation>
    <scope>NUCLEOTIDE SEQUENCE [LARGE SCALE GENOMIC DNA]</scope>
    <source>
        <strain evidence="1">Novel_9</strain>
    </source>
</reference>
<dbReference type="GeneID" id="80544515"/>
<dbReference type="Proteomes" id="UP001157327">
    <property type="component" value="Segment"/>
</dbReference>
<dbReference type="KEGG" id="vg:80544515"/>